<dbReference type="AlphaFoldDB" id="A0A9D4UJE9"/>
<reference evidence="2" key="1">
    <citation type="submission" date="2021-01" db="EMBL/GenBank/DDBJ databases">
        <title>Adiantum capillus-veneris genome.</title>
        <authorList>
            <person name="Fang Y."/>
            <person name="Liao Q."/>
        </authorList>
    </citation>
    <scope>NUCLEOTIDE SEQUENCE</scope>
    <source>
        <strain evidence="2">H3</strain>
        <tissue evidence="2">Leaf</tissue>
    </source>
</reference>
<proteinExistence type="predicted"/>
<keyword evidence="3" id="KW-1185">Reference proteome</keyword>
<evidence type="ECO:0000313" key="2">
    <source>
        <dbReference type="EMBL" id="KAI5068506.1"/>
    </source>
</evidence>
<gene>
    <name evidence="2" type="ORF">GOP47_0016851</name>
</gene>
<sequence>MKMRVGKKVWTGEEELKLSKLLLAFWQRHGCLPSGRISDGFWQIVKARLAQRFSIKQIQRKVSTLCKRHLNIFNGTAREVKKHEAEVLPIWAKMINHAGFEEEVEEDTGAVPAESRHTVAEGVHGGAAPQLHNPVEDSHVQGEPGESWIPVSDDIINEEDNAREGNAESINCAIMHEHQMIYYAGMEGGAGGAASWEDMHAEAAGEEEDDSSCCIIEEEEDPEEVEEVEEEIEGQNFEEAERHQQEFNEEEAKEAEERLDVEEEEEEEQDAAPQHEPARDNYRAFHQEAASDRRHADHKHNEIKMLNCLALADLASAVRSLAEVMWARPPPIPV</sequence>
<protein>
    <submittedName>
        <fullName evidence="2">Uncharacterized protein</fullName>
    </submittedName>
</protein>
<dbReference type="EMBL" id="JABFUD020000016">
    <property type="protein sequence ID" value="KAI5068506.1"/>
    <property type="molecule type" value="Genomic_DNA"/>
</dbReference>
<feature type="compositionally biased region" description="Acidic residues" evidence="1">
    <location>
        <begin position="219"/>
        <end position="238"/>
    </location>
</feature>
<evidence type="ECO:0000313" key="3">
    <source>
        <dbReference type="Proteomes" id="UP000886520"/>
    </source>
</evidence>
<name>A0A9D4UJE9_ADICA</name>
<comment type="caution">
    <text evidence="2">The sequence shown here is derived from an EMBL/GenBank/DDBJ whole genome shotgun (WGS) entry which is preliminary data.</text>
</comment>
<organism evidence="2 3">
    <name type="scientific">Adiantum capillus-veneris</name>
    <name type="common">Maidenhair fern</name>
    <dbReference type="NCBI Taxonomy" id="13818"/>
    <lineage>
        <taxon>Eukaryota</taxon>
        <taxon>Viridiplantae</taxon>
        <taxon>Streptophyta</taxon>
        <taxon>Embryophyta</taxon>
        <taxon>Tracheophyta</taxon>
        <taxon>Polypodiopsida</taxon>
        <taxon>Polypodiidae</taxon>
        <taxon>Polypodiales</taxon>
        <taxon>Pteridineae</taxon>
        <taxon>Pteridaceae</taxon>
        <taxon>Vittarioideae</taxon>
        <taxon>Adiantum</taxon>
    </lineage>
</organism>
<evidence type="ECO:0000256" key="1">
    <source>
        <dbReference type="SAM" id="MobiDB-lite"/>
    </source>
</evidence>
<dbReference type="OrthoDB" id="1994813at2759"/>
<dbReference type="Proteomes" id="UP000886520">
    <property type="component" value="Chromosome 16"/>
</dbReference>
<feature type="compositionally biased region" description="Basic and acidic residues" evidence="1">
    <location>
        <begin position="276"/>
        <end position="298"/>
    </location>
</feature>
<feature type="region of interest" description="Disordered" evidence="1">
    <location>
        <begin position="125"/>
        <end position="146"/>
    </location>
</feature>
<accession>A0A9D4UJE9</accession>
<feature type="region of interest" description="Disordered" evidence="1">
    <location>
        <begin position="219"/>
        <end position="298"/>
    </location>
</feature>
<feature type="compositionally biased region" description="Acidic residues" evidence="1">
    <location>
        <begin position="247"/>
        <end position="270"/>
    </location>
</feature>